<dbReference type="PATRIC" id="fig|1423769.4.peg.109"/>
<evidence type="ECO:0000313" key="7">
    <source>
        <dbReference type="EMBL" id="KRL53894.1"/>
    </source>
</evidence>
<accession>A0A0R1RAI5</accession>
<name>A0A0R1RAI5_9LACO</name>
<reference evidence="7 8" key="1">
    <citation type="journal article" date="2015" name="Genome Announc.">
        <title>Expanding the biotechnology potential of lactobacilli through comparative genomics of 213 strains and associated genera.</title>
        <authorList>
            <person name="Sun Z."/>
            <person name="Harris H.M."/>
            <person name="McCann A."/>
            <person name="Guo C."/>
            <person name="Argimon S."/>
            <person name="Zhang W."/>
            <person name="Yang X."/>
            <person name="Jeffery I.B."/>
            <person name="Cooney J.C."/>
            <person name="Kagawa T.F."/>
            <person name="Liu W."/>
            <person name="Song Y."/>
            <person name="Salvetti E."/>
            <person name="Wrobel A."/>
            <person name="Rasinkangas P."/>
            <person name="Parkhill J."/>
            <person name="Rea M.C."/>
            <person name="O'Sullivan O."/>
            <person name="Ritari J."/>
            <person name="Douillard F.P."/>
            <person name="Paul Ross R."/>
            <person name="Yang R."/>
            <person name="Briner A.E."/>
            <person name="Felis G.E."/>
            <person name="de Vos W.M."/>
            <person name="Barrangou R."/>
            <person name="Klaenhammer T.R."/>
            <person name="Caufield P.W."/>
            <person name="Cui Y."/>
            <person name="Zhang H."/>
            <person name="O'Toole P.W."/>
        </authorList>
    </citation>
    <scope>NUCLEOTIDE SEQUENCE [LARGE SCALE GENOMIC DNA]</scope>
    <source>
        <strain evidence="7 8">DSM 13343</strain>
    </source>
</reference>
<evidence type="ECO:0000256" key="5">
    <source>
        <dbReference type="ARBA" id="ARBA00070228"/>
    </source>
</evidence>
<proteinExistence type="inferred from homology"/>
<keyword evidence="3" id="KW-0732">Signal</keyword>
<dbReference type="Proteomes" id="UP000051790">
    <property type="component" value="Unassembled WGS sequence"/>
</dbReference>
<evidence type="ECO:0000259" key="6">
    <source>
        <dbReference type="Pfam" id="PF09084"/>
    </source>
</evidence>
<gene>
    <name evidence="7" type="ORF">FD01_GL000095</name>
</gene>
<dbReference type="Gene3D" id="3.40.190.10">
    <property type="entry name" value="Periplasmic binding protein-like II"/>
    <property type="match status" value="2"/>
</dbReference>
<keyword evidence="2" id="KW-0813">Transport</keyword>
<dbReference type="EMBL" id="AZEU01000008">
    <property type="protein sequence ID" value="KRL53894.1"/>
    <property type="molecule type" value="Genomic_DNA"/>
</dbReference>
<dbReference type="InterPro" id="IPR015168">
    <property type="entry name" value="SsuA/THI5"/>
</dbReference>
<comment type="function">
    <text evidence="4">Part of a binding-protein-dependent transport system for aliphatic sulfonates. Putative binding protein.</text>
</comment>
<sequence length="226" mass="23745">MNRKFKIGLFWLLMIGAVAGAAYGYHETYGLKEDAAKQLTPVVIGYQKADPVDISRQHGVLTKTLKKAGYKVTFKEFQSGAALNTALNAGNIDYARAGDVPPVAAQANGMDFVYVAAGADKVHGSGIEVKKSGSIATLADLKGKRIAYTKGTSSQYMVLMALRKAGLTTKDVTLVDMGQNAAAVAFAKGTIDAWATWDPYSATAEVTGGAKLLVDDTGLAKTGITC</sequence>
<evidence type="ECO:0000256" key="4">
    <source>
        <dbReference type="ARBA" id="ARBA00055538"/>
    </source>
</evidence>
<comment type="similarity">
    <text evidence="1">Belongs to the bacterial solute-binding protein SsuA/TauA family.</text>
</comment>
<dbReference type="SUPFAM" id="SSF53850">
    <property type="entry name" value="Periplasmic binding protein-like II"/>
    <property type="match status" value="1"/>
</dbReference>
<organism evidence="7 8">
    <name type="scientific">Lacticaseibacillus manihotivorans DSM 13343 = JCM 12514</name>
    <dbReference type="NCBI Taxonomy" id="1423769"/>
    <lineage>
        <taxon>Bacteria</taxon>
        <taxon>Bacillati</taxon>
        <taxon>Bacillota</taxon>
        <taxon>Bacilli</taxon>
        <taxon>Lactobacillales</taxon>
        <taxon>Lactobacillaceae</taxon>
        <taxon>Lacticaseibacillus</taxon>
    </lineage>
</organism>
<feature type="domain" description="SsuA/THI5-like" evidence="6">
    <location>
        <begin position="66"/>
        <end position="217"/>
    </location>
</feature>
<evidence type="ECO:0000256" key="3">
    <source>
        <dbReference type="ARBA" id="ARBA00022729"/>
    </source>
</evidence>
<dbReference type="PANTHER" id="PTHR30024:SF42">
    <property type="entry name" value="ALIPHATIC SULFONATES-BINDING PROTEIN-RELATED"/>
    <property type="match status" value="1"/>
</dbReference>
<protein>
    <recommendedName>
        <fullName evidence="5">Putative aliphatic sulfonates-binding protein</fullName>
    </recommendedName>
</protein>
<dbReference type="PANTHER" id="PTHR30024">
    <property type="entry name" value="ALIPHATIC SULFONATES-BINDING PROTEIN-RELATED"/>
    <property type="match status" value="1"/>
</dbReference>
<keyword evidence="8" id="KW-1185">Reference proteome</keyword>
<dbReference type="Pfam" id="PF09084">
    <property type="entry name" value="NMT1"/>
    <property type="match status" value="1"/>
</dbReference>
<dbReference type="FunFam" id="3.40.190.10:FF:000050">
    <property type="entry name" value="Sulfonate ABC transporter substrate-binding protein"/>
    <property type="match status" value="1"/>
</dbReference>
<comment type="caution">
    <text evidence="7">The sequence shown here is derived from an EMBL/GenBank/DDBJ whole genome shotgun (WGS) entry which is preliminary data.</text>
</comment>
<evidence type="ECO:0000313" key="8">
    <source>
        <dbReference type="Proteomes" id="UP000051790"/>
    </source>
</evidence>
<evidence type="ECO:0000256" key="1">
    <source>
        <dbReference type="ARBA" id="ARBA00010742"/>
    </source>
</evidence>
<dbReference type="AlphaFoldDB" id="A0A0R1RAI5"/>
<evidence type="ECO:0000256" key="2">
    <source>
        <dbReference type="ARBA" id="ARBA00022448"/>
    </source>
</evidence>